<dbReference type="InterPro" id="IPR004991">
    <property type="entry name" value="Aerolysin-like"/>
</dbReference>
<dbReference type="Pfam" id="PF03318">
    <property type="entry name" value="ETX_MTX2"/>
    <property type="match status" value="1"/>
</dbReference>
<dbReference type="AlphaFoldDB" id="A0A0B2VW92"/>
<dbReference type="OMA" id="ECSEPTY"/>
<dbReference type="PANTHER" id="PTHR39369:SF6">
    <property type="entry name" value="LIN-24 (TWENTY-FOUR) LIKE"/>
    <property type="match status" value="1"/>
</dbReference>
<reference evidence="1 2" key="1">
    <citation type="submission" date="2014-11" db="EMBL/GenBank/DDBJ databases">
        <title>Genetic blueprint of the zoonotic pathogen Toxocara canis.</title>
        <authorList>
            <person name="Zhu X.-Q."/>
            <person name="Korhonen P.K."/>
            <person name="Cai H."/>
            <person name="Young N.D."/>
            <person name="Nejsum P."/>
            <person name="von Samson-Himmelstjerna G."/>
            <person name="Boag P.R."/>
            <person name="Tan P."/>
            <person name="Li Q."/>
            <person name="Min J."/>
            <person name="Yang Y."/>
            <person name="Wang X."/>
            <person name="Fang X."/>
            <person name="Hall R.S."/>
            <person name="Hofmann A."/>
            <person name="Sternberg P.W."/>
            <person name="Jex A.R."/>
            <person name="Gasser R.B."/>
        </authorList>
    </citation>
    <scope>NUCLEOTIDE SEQUENCE [LARGE SCALE GENOMIC DNA]</scope>
    <source>
        <strain evidence="1">PN_DK_2014</strain>
    </source>
</reference>
<dbReference type="STRING" id="6265.A0A0B2VW92"/>
<accession>A0A0B2VW92</accession>
<evidence type="ECO:0000313" key="1">
    <source>
        <dbReference type="EMBL" id="KHN87776.1"/>
    </source>
</evidence>
<comment type="caution">
    <text evidence="1">The sequence shown here is derived from an EMBL/GenBank/DDBJ whole genome shotgun (WGS) entry which is preliminary data.</text>
</comment>
<name>A0A0B2VW92_TOXCA</name>
<protein>
    <submittedName>
        <fullName evidence="1">Uncharacterized protein</fullName>
    </submittedName>
</protein>
<dbReference type="OrthoDB" id="9977517at2759"/>
<keyword evidence="2" id="KW-1185">Reference proteome</keyword>
<organism evidence="1 2">
    <name type="scientific">Toxocara canis</name>
    <name type="common">Canine roundworm</name>
    <dbReference type="NCBI Taxonomy" id="6265"/>
    <lineage>
        <taxon>Eukaryota</taxon>
        <taxon>Metazoa</taxon>
        <taxon>Ecdysozoa</taxon>
        <taxon>Nematoda</taxon>
        <taxon>Chromadorea</taxon>
        <taxon>Rhabditida</taxon>
        <taxon>Spirurina</taxon>
        <taxon>Ascaridomorpha</taxon>
        <taxon>Ascaridoidea</taxon>
        <taxon>Toxocaridae</taxon>
        <taxon>Toxocara</taxon>
    </lineage>
</organism>
<dbReference type="PANTHER" id="PTHR39369">
    <property type="entry name" value="LIN-24 (TWENTY-FOUR) LIKE"/>
    <property type="match status" value="1"/>
</dbReference>
<proteinExistence type="predicted"/>
<dbReference type="EMBL" id="JPKZ01000334">
    <property type="protein sequence ID" value="KHN87776.1"/>
    <property type="molecule type" value="Genomic_DNA"/>
</dbReference>
<dbReference type="CDD" id="cd20237">
    <property type="entry name" value="PFM_LIN24-like"/>
    <property type="match status" value="1"/>
</dbReference>
<dbReference type="Proteomes" id="UP000031036">
    <property type="component" value="Unassembled WGS sequence"/>
</dbReference>
<evidence type="ECO:0000313" key="2">
    <source>
        <dbReference type="Proteomes" id="UP000031036"/>
    </source>
</evidence>
<gene>
    <name evidence="1" type="ORF">Tcan_10025</name>
</gene>
<dbReference type="Gene3D" id="2.170.15.10">
    <property type="entry name" value="Proaerolysin, chain A, domain 3"/>
    <property type="match status" value="1"/>
</dbReference>
<sequence>MSSEPLNVTGTTGTKDLVDLEAIILNWAKQIFEVTKTRDEAKINKKHLQYTINWSHMFNECLEPHYSIYGVDMNSTKQSKCEQVLFKSTFTNTTEREQEYSFKTERATRSAVTVAVEKGVCRGVDMELKLKTPCEIVEANAGFHNEVSVVHVGENTVEEELTWGVDSTVRVPPMCETIAQLVILEDQHARNFSMECRLSGRVIVTVTNLKDNNSLVTIVEGKIADIIRGVPNCSALGFIVKNDVSWLL</sequence>
<dbReference type="SUPFAM" id="SSF56973">
    <property type="entry name" value="Aerolisin/ETX pore-forming domain"/>
    <property type="match status" value="1"/>
</dbReference>